<accession>A0ABS4J4P3</accession>
<sequence>MKTFLNFKPSFISLICVLLLLGCEKSPQGNEELMKEVQTKMDENMQVTKESNKMIAELQSEVRRIQTNSPHVSNQISIIQFLNMSLVEKNEIIKHYFHSRMGGRQLSDFDLYMMAFLHNLFNVEDVKNRFLIREEVEIDNKIVLLNRNPPDELGEYMVIYFTKPVDILDKESDALAIYVYQNELYMSVYQQNEFIEGYRINPKFYKDMFIKVGQLKMDLLEIQCAQRPDC</sequence>
<comment type="caution">
    <text evidence="2">The sequence shown here is derived from an EMBL/GenBank/DDBJ whole genome shotgun (WGS) entry which is preliminary data.</text>
</comment>
<keyword evidence="1" id="KW-0175">Coiled coil</keyword>
<feature type="coiled-coil region" evidence="1">
    <location>
        <begin position="30"/>
        <end position="68"/>
    </location>
</feature>
<name>A0ABS4J4P3_9BACL</name>
<dbReference type="RefSeq" id="WP_209976101.1">
    <property type="nucleotide sequence ID" value="NZ_JAGGLB010000024.1"/>
</dbReference>
<evidence type="ECO:0000313" key="2">
    <source>
        <dbReference type="EMBL" id="MBP1994255.1"/>
    </source>
</evidence>
<gene>
    <name evidence="2" type="ORF">J2Z66_005891</name>
</gene>
<dbReference type="Proteomes" id="UP001519287">
    <property type="component" value="Unassembled WGS sequence"/>
</dbReference>
<evidence type="ECO:0008006" key="4">
    <source>
        <dbReference type="Google" id="ProtNLM"/>
    </source>
</evidence>
<keyword evidence="3" id="KW-1185">Reference proteome</keyword>
<evidence type="ECO:0000313" key="3">
    <source>
        <dbReference type="Proteomes" id="UP001519287"/>
    </source>
</evidence>
<protein>
    <recommendedName>
        <fullName evidence="4">Lipoprotein</fullName>
    </recommendedName>
</protein>
<dbReference type="EMBL" id="JAGGLB010000024">
    <property type="protein sequence ID" value="MBP1994255.1"/>
    <property type="molecule type" value="Genomic_DNA"/>
</dbReference>
<proteinExistence type="predicted"/>
<evidence type="ECO:0000256" key="1">
    <source>
        <dbReference type="SAM" id="Coils"/>
    </source>
</evidence>
<reference evidence="2 3" key="1">
    <citation type="submission" date="2021-03" db="EMBL/GenBank/DDBJ databases">
        <title>Genomic Encyclopedia of Type Strains, Phase IV (KMG-IV): sequencing the most valuable type-strain genomes for metagenomic binning, comparative biology and taxonomic classification.</title>
        <authorList>
            <person name="Goeker M."/>
        </authorList>
    </citation>
    <scope>NUCLEOTIDE SEQUENCE [LARGE SCALE GENOMIC DNA]</scope>
    <source>
        <strain evidence="2 3">DSM 26048</strain>
    </source>
</reference>
<dbReference type="PROSITE" id="PS51257">
    <property type="entry name" value="PROKAR_LIPOPROTEIN"/>
    <property type="match status" value="1"/>
</dbReference>
<organism evidence="2 3">
    <name type="scientific">Paenibacillus eucommiae</name>
    <dbReference type="NCBI Taxonomy" id="1355755"/>
    <lineage>
        <taxon>Bacteria</taxon>
        <taxon>Bacillati</taxon>
        <taxon>Bacillota</taxon>
        <taxon>Bacilli</taxon>
        <taxon>Bacillales</taxon>
        <taxon>Paenibacillaceae</taxon>
        <taxon>Paenibacillus</taxon>
    </lineage>
</organism>